<sequence>MFYILYSAVLLLLFTFKDKLKNYWSYLFLSLSIPVIFIFQKYYNSFYNFITIPDWKVIIIFIIVILFICVKIISEDSGFEVSALTLLLLFGALLVIVSEHLVIIYLAIELQTFCIFILIAKNKSSLKGAEAALKYFILGAVSSGLLLLGISLLLYEGSSLTLENLRADWLVSSPILQTGLILIVMSLIFKLAAAPLHFWIPDIYEGSSWSIIGIISTIAKISIIVVLQQINFSSDLLIVIIILSLLIGTFGALNQTKLKRLLGYSGISHMGFILVGLLIIGVHGYESTYSYLVIYFLLMVGILGLSYLGWKSRDVFLVELGLYHTTNKLLALSWGVIFLSIAGIPPLSGFFSKWLMIVLLADHGYLFTLFITILVSAIGAGYYLRVVKINYFQKESSYMVWEYVLKEKKESQIGVASLVGISLYVSLFLILNPNPLFSIFLVNCFMM</sequence>
<feature type="transmembrane region" description="Helical" evidence="7">
    <location>
        <begin position="23"/>
        <end position="43"/>
    </location>
</feature>
<evidence type="ECO:0000256" key="2">
    <source>
        <dbReference type="ARBA" id="ARBA00012944"/>
    </source>
</evidence>
<feature type="transmembrane region" description="Helical" evidence="7">
    <location>
        <begin position="329"/>
        <end position="351"/>
    </location>
</feature>
<comment type="catalytic activity">
    <reaction evidence="6">
        <text>a ubiquinone + NADH + 5 H(+)(in) = a ubiquinol + NAD(+) + 4 H(+)(out)</text>
        <dbReference type="Rhea" id="RHEA:29091"/>
        <dbReference type="Rhea" id="RHEA-COMP:9565"/>
        <dbReference type="Rhea" id="RHEA-COMP:9566"/>
        <dbReference type="ChEBI" id="CHEBI:15378"/>
        <dbReference type="ChEBI" id="CHEBI:16389"/>
        <dbReference type="ChEBI" id="CHEBI:17976"/>
        <dbReference type="ChEBI" id="CHEBI:57540"/>
        <dbReference type="ChEBI" id="CHEBI:57945"/>
        <dbReference type="EC" id="7.1.1.2"/>
    </reaction>
</comment>
<comment type="subcellular location">
    <subcellularLocation>
        <location evidence="1">Membrane</location>
        <topology evidence="1">Multi-pass membrane protein</topology>
    </subcellularLocation>
</comment>
<keyword evidence="3 7" id="KW-0812">Transmembrane</keyword>
<feature type="transmembrane region" description="Helical" evidence="7">
    <location>
        <begin position="132"/>
        <end position="155"/>
    </location>
</feature>
<dbReference type="PANTHER" id="PTHR22773">
    <property type="entry name" value="NADH DEHYDROGENASE"/>
    <property type="match status" value="1"/>
</dbReference>
<feature type="transmembrane region" description="Helical" evidence="7">
    <location>
        <begin position="288"/>
        <end position="308"/>
    </location>
</feature>
<evidence type="ECO:0000256" key="4">
    <source>
        <dbReference type="ARBA" id="ARBA00022989"/>
    </source>
</evidence>
<feature type="transmembrane region" description="Helical" evidence="7">
    <location>
        <begin position="363"/>
        <end position="384"/>
    </location>
</feature>
<evidence type="ECO:0000256" key="6">
    <source>
        <dbReference type="ARBA" id="ARBA00049551"/>
    </source>
</evidence>
<evidence type="ECO:0000256" key="1">
    <source>
        <dbReference type="ARBA" id="ARBA00004141"/>
    </source>
</evidence>
<dbReference type="GO" id="GO:0016020">
    <property type="term" value="C:membrane"/>
    <property type="evidence" value="ECO:0007669"/>
    <property type="project" value="UniProtKB-SubCell"/>
</dbReference>
<name>A0A0S2IAK8_9CNID</name>
<dbReference type="Pfam" id="PF00361">
    <property type="entry name" value="Proton_antipo_M"/>
    <property type="match status" value="1"/>
</dbReference>
<protein>
    <recommendedName>
        <fullName evidence="2">NADH:ubiquinone reductase (H(+)-translocating)</fullName>
        <ecNumber evidence="2">7.1.1.2</ecNumber>
    </recommendedName>
</protein>
<feature type="transmembrane region" description="Helical" evidence="7">
    <location>
        <begin position="236"/>
        <end position="254"/>
    </location>
</feature>
<evidence type="ECO:0000256" key="3">
    <source>
        <dbReference type="ARBA" id="ARBA00022692"/>
    </source>
</evidence>
<keyword evidence="5 7" id="KW-0472">Membrane</keyword>
<reference evidence="9" key="1">
    <citation type="journal article" date="2015" name="PeerJ">
        <title>Phylogenetic analysis of higher-level relationships within Hydroidolina (Cnidaria: Hydrozoa) using mitochondrial genome data and insight into their mitochondrial transcription.</title>
        <authorList>
            <person name="Kayal E."/>
            <person name="Bentlage B."/>
            <person name="Cartwright P."/>
            <person name="Yanagihara A.A."/>
            <person name="Lindsay D.J."/>
            <person name="Hopcroft R.R."/>
            <person name="Collins A.G."/>
        </authorList>
    </citation>
    <scope>NUCLEOTIDE SEQUENCE</scope>
</reference>
<gene>
    <name evidence="9" type="primary">nad2</name>
</gene>
<dbReference type="EC" id="7.1.1.2" evidence="2"/>
<organism evidence="9">
    <name type="scientific">Rathkea octopunctata</name>
    <dbReference type="NCBI Taxonomy" id="367925"/>
    <lineage>
        <taxon>Eukaryota</taxon>
        <taxon>Metazoa</taxon>
        <taxon>Cnidaria</taxon>
        <taxon>Hydrozoa</taxon>
        <taxon>Hydroidolina</taxon>
        <taxon>Anthoathecata</taxon>
        <taxon>Filifera</taxon>
        <taxon>Rathkeidae</taxon>
        <taxon>Rathkea</taxon>
    </lineage>
</organism>
<dbReference type="InterPro" id="IPR001750">
    <property type="entry name" value="ND/Mrp_TM"/>
</dbReference>
<feature type="transmembrane region" description="Helical" evidence="7">
    <location>
        <begin position="261"/>
        <end position="282"/>
    </location>
</feature>
<keyword evidence="9" id="KW-0496">Mitochondrion</keyword>
<feature type="transmembrane region" description="Helical" evidence="7">
    <location>
        <begin position="211"/>
        <end position="230"/>
    </location>
</feature>
<keyword evidence="4 7" id="KW-1133">Transmembrane helix</keyword>
<feature type="transmembrane region" description="Helical" evidence="7">
    <location>
        <begin position="175"/>
        <end position="199"/>
    </location>
</feature>
<evidence type="ECO:0000259" key="8">
    <source>
        <dbReference type="Pfam" id="PF00361"/>
    </source>
</evidence>
<dbReference type="EMBL" id="KT809320">
    <property type="protein sequence ID" value="ALO20610.1"/>
    <property type="molecule type" value="Genomic_DNA"/>
</dbReference>
<feature type="domain" description="NADH:quinone oxidoreductase/Mrp antiporter transmembrane" evidence="8">
    <location>
        <begin position="98"/>
        <end position="377"/>
    </location>
</feature>
<evidence type="ECO:0000313" key="9">
    <source>
        <dbReference type="EMBL" id="ALO20610.1"/>
    </source>
</evidence>
<geneLocation type="mitochondrion" evidence="9"/>
<accession>A0A0S2IAK8</accession>
<feature type="transmembrane region" description="Helical" evidence="7">
    <location>
        <begin position="81"/>
        <end position="97"/>
    </location>
</feature>
<feature type="transmembrane region" description="Helical" evidence="7">
    <location>
        <begin position="103"/>
        <end position="120"/>
    </location>
</feature>
<feature type="transmembrane region" description="Helical" evidence="7">
    <location>
        <begin position="413"/>
        <end position="431"/>
    </location>
</feature>
<dbReference type="GO" id="GO:0008137">
    <property type="term" value="F:NADH dehydrogenase (ubiquinone) activity"/>
    <property type="evidence" value="ECO:0007669"/>
    <property type="project" value="UniProtKB-EC"/>
</dbReference>
<evidence type="ECO:0000256" key="7">
    <source>
        <dbReference type="SAM" id="Phobius"/>
    </source>
</evidence>
<feature type="transmembrane region" description="Helical" evidence="7">
    <location>
        <begin position="55"/>
        <end position="74"/>
    </location>
</feature>
<evidence type="ECO:0000256" key="5">
    <source>
        <dbReference type="ARBA" id="ARBA00023136"/>
    </source>
</evidence>
<proteinExistence type="predicted"/>
<dbReference type="AlphaFoldDB" id="A0A0S2IAK8"/>